<dbReference type="GO" id="GO:0003677">
    <property type="term" value="F:DNA binding"/>
    <property type="evidence" value="ECO:0007669"/>
    <property type="project" value="TreeGrafter"/>
</dbReference>
<dbReference type="InterPro" id="IPR036397">
    <property type="entry name" value="RNaseH_sf"/>
</dbReference>
<dbReference type="GO" id="GO:0005634">
    <property type="term" value="C:nucleus"/>
    <property type="evidence" value="ECO:0007669"/>
    <property type="project" value="TreeGrafter"/>
</dbReference>
<dbReference type="Proteomes" id="UP000076420">
    <property type="component" value="Unassembled WGS sequence"/>
</dbReference>
<dbReference type="VEuPathDB" id="VectorBase:BGLAX_036298"/>
<organism evidence="2 3">
    <name type="scientific">Biomphalaria glabrata</name>
    <name type="common">Bloodfluke planorb</name>
    <name type="synonym">Freshwater snail</name>
    <dbReference type="NCBI Taxonomy" id="6526"/>
    <lineage>
        <taxon>Eukaryota</taxon>
        <taxon>Metazoa</taxon>
        <taxon>Spiralia</taxon>
        <taxon>Lophotrochozoa</taxon>
        <taxon>Mollusca</taxon>
        <taxon>Gastropoda</taxon>
        <taxon>Heterobranchia</taxon>
        <taxon>Euthyneura</taxon>
        <taxon>Panpulmonata</taxon>
        <taxon>Hygrophila</taxon>
        <taxon>Lymnaeoidea</taxon>
        <taxon>Planorbidae</taxon>
        <taxon>Biomphalaria</taxon>
    </lineage>
</organism>
<dbReference type="EnsemblMetazoa" id="BGLB006356-RB">
    <property type="protein sequence ID" value="BGLB006356-PB"/>
    <property type="gene ID" value="BGLB006356"/>
</dbReference>
<accession>A0A2C9JQG0</accession>
<dbReference type="KEGG" id="bgt:106063716"/>
<dbReference type="STRING" id="6526.A0A2C9JQG0"/>
<evidence type="ECO:0000313" key="3">
    <source>
        <dbReference type="Proteomes" id="UP000076420"/>
    </source>
</evidence>
<dbReference type="InterPro" id="IPR004875">
    <property type="entry name" value="DDE_SF_endonuclease_dom"/>
</dbReference>
<dbReference type="AlphaFoldDB" id="A0A2C9JQG0"/>
<dbReference type="PANTHER" id="PTHR19303">
    <property type="entry name" value="TRANSPOSON"/>
    <property type="match status" value="1"/>
</dbReference>
<dbReference type="PANTHER" id="PTHR19303:SF71">
    <property type="entry name" value="ZINC FINGER PHD-TYPE DOMAIN-CONTAINING PROTEIN"/>
    <property type="match status" value="1"/>
</dbReference>
<name>A0A2C9JQG0_BIOGL</name>
<dbReference type="InterPro" id="IPR050863">
    <property type="entry name" value="CenT-Element_Derived"/>
</dbReference>
<proteinExistence type="predicted"/>
<sequence length="273" mass="30229">MALFLHLNSKGLCTPSGWTDSECFINWLKHFAAFVKPKPNDKHLILLDGHQSHKTLEAVNFARENGIELLTFPPHCTHKLQPLDRTFFISLKSAYNASSDSWMSCHKGRRITSYEVVSIFSKAYVKVATIEKAMLGFSCTGLWPVDADIFTDRDFAPSSLTDEPLPISAEIISQPDEPPCELIGNQNCQPDEPLCELNLGNENCQPDVASNCAYPPTQLTSYSGKYSEGPSASSSQTILNEIIGPFRAATPRVRKRAAEKATSIKCLAFQKET</sequence>
<dbReference type="OrthoDB" id="6273063at2759"/>
<dbReference type="VEuPathDB" id="VectorBase:BGLB006356"/>
<dbReference type="Pfam" id="PF03184">
    <property type="entry name" value="DDE_1"/>
    <property type="match status" value="1"/>
</dbReference>
<evidence type="ECO:0000259" key="1">
    <source>
        <dbReference type="Pfam" id="PF03184"/>
    </source>
</evidence>
<gene>
    <name evidence="2" type="primary">106063716</name>
</gene>
<dbReference type="RefSeq" id="XP_013077611.2">
    <property type="nucleotide sequence ID" value="XM_013222157.2"/>
</dbReference>
<feature type="domain" description="DDE-1" evidence="1">
    <location>
        <begin position="14"/>
        <end position="104"/>
    </location>
</feature>
<reference evidence="2" key="1">
    <citation type="submission" date="2020-05" db="UniProtKB">
        <authorList>
            <consortium name="EnsemblMetazoa"/>
        </authorList>
    </citation>
    <scope>IDENTIFICATION</scope>
    <source>
        <strain evidence="2">BB02</strain>
    </source>
</reference>
<dbReference type="Gene3D" id="3.30.420.10">
    <property type="entry name" value="Ribonuclease H-like superfamily/Ribonuclease H"/>
    <property type="match status" value="1"/>
</dbReference>
<evidence type="ECO:0000313" key="2">
    <source>
        <dbReference type="EnsemblMetazoa" id="BGLB006356-PB"/>
    </source>
</evidence>
<protein>
    <recommendedName>
        <fullName evidence="1">DDE-1 domain-containing protein</fullName>
    </recommendedName>
</protein>